<dbReference type="FunFam" id="3.30.160.60:FF:002402">
    <property type="entry name" value="Zinc finger protein 347"/>
    <property type="match status" value="1"/>
</dbReference>
<feature type="domain" description="C2H2-type" evidence="11">
    <location>
        <begin position="55"/>
        <end position="82"/>
    </location>
</feature>
<keyword evidence="6" id="KW-0862">Zinc</keyword>
<dbReference type="Gene3D" id="3.30.160.60">
    <property type="entry name" value="Classic Zinc Finger"/>
    <property type="match status" value="3"/>
</dbReference>
<evidence type="ECO:0000256" key="4">
    <source>
        <dbReference type="ARBA" id="ARBA00022737"/>
    </source>
</evidence>
<evidence type="ECO:0000256" key="6">
    <source>
        <dbReference type="ARBA" id="ARBA00022833"/>
    </source>
</evidence>
<dbReference type="PANTHER" id="PTHR23226:SF85">
    <property type="entry name" value="ZINC FINGER PROTEIN 397"/>
    <property type="match status" value="1"/>
</dbReference>
<gene>
    <name evidence="13" type="primary">Gm3912</name>
    <name evidence="12" type="synonym">EG665577</name>
    <name evidence="13" type="synonym">Gm7696</name>
</gene>
<evidence type="ECO:0000256" key="7">
    <source>
        <dbReference type="ARBA" id="ARBA00023015"/>
    </source>
</evidence>
<dbReference type="InterPro" id="IPR036236">
    <property type="entry name" value="Znf_C2H2_sf"/>
</dbReference>
<proteinExistence type="evidence at transcript level"/>
<comment type="subcellular location">
    <subcellularLocation>
        <location evidence="1">Nucleus</location>
    </subcellularLocation>
</comment>
<keyword evidence="3" id="KW-0479">Metal-binding</keyword>
<dbReference type="Pfam" id="PF00096">
    <property type="entry name" value="zf-C2H2"/>
    <property type="match status" value="1"/>
</dbReference>
<name>Q05CE1_MOUSE</name>
<protein>
    <submittedName>
        <fullName evidence="12">EG665577 protein</fullName>
    </submittedName>
</protein>
<dbReference type="EMBL" id="BC026878">
    <property type="protein sequence ID" value="AAH26878.1"/>
    <property type="molecule type" value="mRNA"/>
</dbReference>
<evidence type="ECO:0000313" key="13">
    <source>
        <dbReference type="MGI" id="MGI:3782085"/>
    </source>
</evidence>
<dbReference type="FunFam" id="3.30.160.60:FF:001158">
    <property type="entry name" value="zinc finger protein 22"/>
    <property type="match status" value="1"/>
</dbReference>
<comment type="similarity">
    <text evidence="2">Belongs to the krueppel C2H2-type zinc-finger protein family.</text>
</comment>
<dbReference type="PANTHER" id="PTHR23226">
    <property type="entry name" value="ZINC FINGER AND SCAN DOMAIN-CONTAINING"/>
    <property type="match status" value="1"/>
</dbReference>
<keyword evidence="8" id="KW-0804">Transcription</keyword>
<evidence type="ECO:0000259" key="11">
    <source>
        <dbReference type="PROSITE" id="PS50157"/>
    </source>
</evidence>
<dbReference type="PROSITE" id="PS00028">
    <property type="entry name" value="ZINC_FINGER_C2H2_1"/>
    <property type="match status" value="1"/>
</dbReference>
<dbReference type="MGI" id="MGI:3782085">
    <property type="gene designation" value="Gm3912"/>
</dbReference>
<dbReference type="SUPFAM" id="SSF57667">
    <property type="entry name" value="beta-beta-alpha zinc fingers"/>
    <property type="match status" value="2"/>
</dbReference>
<keyword evidence="9" id="KW-0539">Nucleus</keyword>
<dbReference type="InterPro" id="IPR013087">
    <property type="entry name" value="Znf_C2H2_type"/>
</dbReference>
<keyword evidence="5 10" id="KW-0863">Zinc-finger</keyword>
<dbReference type="PROSITE" id="PS50157">
    <property type="entry name" value="ZINC_FINGER_C2H2_2"/>
    <property type="match status" value="2"/>
</dbReference>
<dbReference type="AGR" id="MGI:3782085"/>
<keyword evidence="4" id="KW-0677">Repeat</keyword>
<dbReference type="AlphaFoldDB" id="Q05CE1"/>
<feature type="domain" description="C2H2-type" evidence="11">
    <location>
        <begin position="25"/>
        <end position="54"/>
    </location>
</feature>
<dbReference type="SMART" id="SM00355">
    <property type="entry name" value="ZnF_C2H2"/>
    <property type="match status" value="2"/>
</dbReference>
<evidence type="ECO:0000256" key="10">
    <source>
        <dbReference type="PROSITE-ProRule" id="PRU00042"/>
    </source>
</evidence>
<evidence type="ECO:0000256" key="1">
    <source>
        <dbReference type="ARBA" id="ARBA00004123"/>
    </source>
</evidence>
<reference evidence="12" key="1">
    <citation type="journal article" date="2004" name="Genome Res.">
        <title>The status, quality, and expansion of the NIH full-length cDNA project: the Mammalian Gene Collection (MGC).</title>
        <authorList>
            <consortium name="The MGC Project Team"/>
            <person name="Gerhard D.S."/>
            <person name="Wagner L."/>
            <person name="Feingold E.A."/>
            <person name="Shenmen C.M."/>
            <person name="Grouse L.H."/>
            <person name="Schuler G."/>
            <person name="Klein S.L."/>
            <person name="Old S."/>
            <person name="Rasooly R."/>
            <person name="Good P."/>
            <person name="Guyer M."/>
            <person name="Peck A.M."/>
            <person name="Derge J.G."/>
            <person name="Lipman D."/>
            <person name="Collins F.S."/>
            <person name="Jang W."/>
            <person name="Sherry S."/>
            <person name="Feolo M."/>
            <person name="Misquitta L."/>
            <person name="Lee E."/>
            <person name="Rotmistrovsky K."/>
            <person name="Greenhut S.F."/>
            <person name="Schaefer C.F."/>
            <person name="Buetow K."/>
            <person name="Bonner T.I."/>
            <person name="Haussler D."/>
            <person name="Kent J."/>
            <person name="Kiekhaus M."/>
            <person name="Furey T."/>
            <person name="Brent M."/>
            <person name="Prange C."/>
            <person name="Schreiber K."/>
            <person name="Shapiro N."/>
            <person name="Bhat N.K."/>
            <person name="Hopkins R.F."/>
            <person name="Hsie F."/>
            <person name="Driscoll T."/>
            <person name="Soares M.B."/>
            <person name="Casavant T.L."/>
            <person name="Scheetz T.E."/>
            <person name="Brown-stein M.J."/>
            <person name="Usdin T.B."/>
            <person name="Toshiyuki S."/>
            <person name="Carninci P."/>
            <person name="Piao Y."/>
            <person name="Dudekula D.B."/>
            <person name="Ko M.S."/>
            <person name="Kawakami K."/>
            <person name="Suzuki Y."/>
            <person name="Sugano S."/>
            <person name="Gruber C.E."/>
            <person name="Smith M.R."/>
            <person name="Simmons B."/>
            <person name="Moore T."/>
            <person name="Waterman R."/>
            <person name="Johnson S.L."/>
            <person name="Ruan Y."/>
            <person name="Wei C.L."/>
            <person name="Mathavan S."/>
            <person name="Gunaratne P.H."/>
            <person name="Wu J."/>
            <person name="Garcia A.M."/>
            <person name="Hulyk S.W."/>
            <person name="Fuh E."/>
            <person name="Yuan Y."/>
            <person name="Sneed A."/>
            <person name="Kowis C."/>
            <person name="Hodgson A."/>
            <person name="Muzny D.M."/>
            <person name="McPherson J."/>
            <person name="Gibbs R.A."/>
            <person name="Fahey J."/>
            <person name="Helton E."/>
            <person name="Ketteman M."/>
            <person name="Madan A."/>
            <person name="Rodrigues S."/>
            <person name="Sanchez A."/>
            <person name="Whiting M."/>
            <person name="Madari A."/>
            <person name="Young A.C."/>
            <person name="Wetherby K.D."/>
            <person name="Granite S.J."/>
            <person name="Kwong P.N."/>
            <person name="Brinkley C.P."/>
            <person name="Pearson R.L."/>
            <person name="Bouffard G.G."/>
            <person name="Blakesly R.W."/>
            <person name="Green E.D."/>
            <person name="Dickson M.C."/>
            <person name="Rodriguez A.C."/>
            <person name="Grimwood J."/>
            <person name="Schmutz J."/>
            <person name="Myers R.M."/>
            <person name="Butterfield Y.S."/>
            <person name="Griffith M."/>
            <person name="Griffith O.L."/>
            <person name="Krzywinski M.I."/>
            <person name="Liao N."/>
            <person name="Morin R."/>
            <person name="Morrin R."/>
            <person name="Palmquist D."/>
            <person name="Petrescu A.S."/>
            <person name="Skalska U."/>
            <person name="Smailus D.E."/>
            <person name="Stott J.M."/>
            <person name="Schnerch A."/>
            <person name="Schein J.E."/>
            <person name="Jones S.J."/>
            <person name="Holt R.A."/>
            <person name="Baross A."/>
            <person name="Marra M.A."/>
            <person name="Clifton S."/>
            <person name="Makowski K.A."/>
            <person name="Bosak S."/>
            <person name="Malek J."/>
        </authorList>
    </citation>
    <scope>NUCLEOTIDE SEQUENCE [LARGE SCALE MRNA]</scope>
    <source>
        <strain evidence="12">FVB/N</strain>
        <tissue evidence="12">Mammary tumor. C3</tissue>
    </source>
</reference>
<dbReference type="GO" id="GO:0008270">
    <property type="term" value="F:zinc ion binding"/>
    <property type="evidence" value="ECO:0007669"/>
    <property type="project" value="UniProtKB-KW"/>
</dbReference>
<accession>Q05CE1</accession>
<evidence type="ECO:0000256" key="2">
    <source>
        <dbReference type="ARBA" id="ARBA00006991"/>
    </source>
</evidence>
<evidence type="ECO:0000256" key="9">
    <source>
        <dbReference type="ARBA" id="ARBA00023242"/>
    </source>
</evidence>
<keyword evidence="7" id="KW-0805">Transcription regulation</keyword>
<organism evidence="12">
    <name type="scientific">Mus musculus</name>
    <name type="common">Mouse</name>
    <dbReference type="NCBI Taxonomy" id="10090"/>
    <lineage>
        <taxon>Eukaryota</taxon>
        <taxon>Metazoa</taxon>
        <taxon>Chordata</taxon>
        <taxon>Craniata</taxon>
        <taxon>Vertebrata</taxon>
        <taxon>Euteleostomi</taxon>
        <taxon>Mammalia</taxon>
        <taxon>Eutheria</taxon>
        <taxon>Euarchontoglires</taxon>
        <taxon>Glires</taxon>
        <taxon>Rodentia</taxon>
        <taxon>Myomorpha</taxon>
        <taxon>Muroidea</taxon>
        <taxon>Muridae</taxon>
        <taxon>Murinae</taxon>
        <taxon>Mus</taxon>
        <taxon>Mus</taxon>
    </lineage>
</organism>
<sequence>MHQVTYTIGDTPTNTESREAIQSEKYCIRSDSGKTFTSTSHLNRHRNIHTGEKPFQCRECGMSFSQKAFLIKHFRIHTAEKPFRYSECCKTFKHNCYLVAHQ</sequence>
<evidence type="ECO:0000313" key="12">
    <source>
        <dbReference type="EMBL" id="AAH26878.1"/>
    </source>
</evidence>
<evidence type="ECO:0000256" key="5">
    <source>
        <dbReference type="ARBA" id="ARBA00022771"/>
    </source>
</evidence>
<evidence type="ECO:0000256" key="8">
    <source>
        <dbReference type="ARBA" id="ARBA00023163"/>
    </source>
</evidence>
<evidence type="ECO:0000256" key="3">
    <source>
        <dbReference type="ARBA" id="ARBA00022723"/>
    </source>
</evidence>
<dbReference type="GO" id="GO:0005634">
    <property type="term" value="C:nucleus"/>
    <property type="evidence" value="ECO:0007669"/>
    <property type="project" value="UniProtKB-SubCell"/>
</dbReference>